<evidence type="ECO:0000259" key="4">
    <source>
        <dbReference type="PROSITE" id="PS51193"/>
    </source>
</evidence>
<gene>
    <name evidence="5" type="ORF">S03H2_17899</name>
</gene>
<dbReference type="GO" id="GO:0005524">
    <property type="term" value="F:ATP binding"/>
    <property type="evidence" value="ECO:0007669"/>
    <property type="project" value="UniProtKB-KW"/>
</dbReference>
<dbReference type="InterPro" id="IPR045028">
    <property type="entry name" value="DinG/Rad3-like"/>
</dbReference>
<dbReference type="SMART" id="SM00488">
    <property type="entry name" value="DEXDc2"/>
    <property type="match status" value="1"/>
</dbReference>
<keyword evidence="2" id="KW-0378">Hydrolase</keyword>
<dbReference type="PANTHER" id="PTHR11472">
    <property type="entry name" value="DNA REPAIR DEAD HELICASE RAD3/XP-D SUBFAMILY MEMBER"/>
    <property type="match status" value="1"/>
</dbReference>
<evidence type="ECO:0000256" key="3">
    <source>
        <dbReference type="ARBA" id="ARBA00022840"/>
    </source>
</evidence>
<dbReference type="Gene3D" id="3.40.50.300">
    <property type="entry name" value="P-loop containing nucleotide triphosphate hydrolases"/>
    <property type="match status" value="1"/>
</dbReference>
<evidence type="ECO:0000256" key="2">
    <source>
        <dbReference type="ARBA" id="ARBA00022801"/>
    </source>
</evidence>
<proteinExistence type="predicted"/>
<dbReference type="InterPro" id="IPR014013">
    <property type="entry name" value="Helic_SF1/SF2_ATP-bd_DinG/Rad3"/>
</dbReference>
<evidence type="ECO:0000256" key="1">
    <source>
        <dbReference type="ARBA" id="ARBA00022741"/>
    </source>
</evidence>
<name>X1FQ41_9ZZZZ</name>
<keyword evidence="3" id="KW-0067">ATP-binding</keyword>
<comment type="caution">
    <text evidence="5">The sequence shown here is derived from an EMBL/GenBank/DDBJ whole genome shotgun (WGS) entry which is preliminary data.</text>
</comment>
<dbReference type="InterPro" id="IPR027417">
    <property type="entry name" value="P-loop_NTPase"/>
</dbReference>
<dbReference type="GO" id="GO:0016818">
    <property type="term" value="F:hydrolase activity, acting on acid anhydrides, in phosphorus-containing anhydrides"/>
    <property type="evidence" value="ECO:0007669"/>
    <property type="project" value="InterPro"/>
</dbReference>
<dbReference type="GO" id="GO:0003677">
    <property type="term" value="F:DNA binding"/>
    <property type="evidence" value="ECO:0007669"/>
    <property type="project" value="InterPro"/>
</dbReference>
<dbReference type="PROSITE" id="PS51193">
    <property type="entry name" value="HELICASE_ATP_BIND_2"/>
    <property type="match status" value="1"/>
</dbReference>
<keyword evidence="1" id="KW-0547">Nucleotide-binding</keyword>
<dbReference type="SUPFAM" id="SSF52540">
    <property type="entry name" value="P-loop containing nucleoside triphosphate hydrolases"/>
    <property type="match status" value="1"/>
</dbReference>
<protein>
    <recommendedName>
        <fullName evidence="4">Helicase ATP-binding domain-containing protein</fullName>
    </recommendedName>
</protein>
<feature type="domain" description="Helicase ATP-binding" evidence="4">
    <location>
        <begin position="19"/>
        <end position="245"/>
    </location>
</feature>
<evidence type="ECO:0000313" key="5">
    <source>
        <dbReference type="EMBL" id="GAH34645.1"/>
    </source>
</evidence>
<reference evidence="5" key="1">
    <citation type="journal article" date="2014" name="Front. Microbiol.">
        <title>High frequency of phylogenetically diverse reductive dehalogenase-homologous genes in deep subseafloor sedimentary metagenomes.</title>
        <authorList>
            <person name="Kawai M."/>
            <person name="Futagami T."/>
            <person name="Toyoda A."/>
            <person name="Takaki Y."/>
            <person name="Nishi S."/>
            <person name="Hori S."/>
            <person name="Arai W."/>
            <person name="Tsubouchi T."/>
            <person name="Morono Y."/>
            <person name="Uchiyama I."/>
            <person name="Ito T."/>
            <person name="Fujiyama A."/>
            <person name="Inagaki F."/>
            <person name="Takami H."/>
        </authorList>
    </citation>
    <scope>NUCLEOTIDE SEQUENCE</scope>
    <source>
        <strain evidence="5">Expedition CK06-06</strain>
    </source>
</reference>
<dbReference type="AlphaFoldDB" id="X1FQ41"/>
<dbReference type="GO" id="GO:0003678">
    <property type="term" value="F:DNA helicase activity"/>
    <property type="evidence" value="ECO:0007669"/>
    <property type="project" value="InterPro"/>
</dbReference>
<dbReference type="InterPro" id="IPR010614">
    <property type="entry name" value="RAD3-like_helicase_DEAD"/>
</dbReference>
<feature type="non-terminal residue" evidence="5">
    <location>
        <position position="1"/>
    </location>
</feature>
<dbReference type="PANTHER" id="PTHR11472:SF34">
    <property type="entry name" value="REGULATOR OF TELOMERE ELONGATION HELICASE 1"/>
    <property type="match status" value="1"/>
</dbReference>
<sequence length="245" mass="28974">EYKKKTKKDTSHSKPQKTSYLTFFPYEHFRRDQERIIKQIEKASVEKKNSLLAAPNGTGKTIIALSAILPLAFKKNLKILYLCRTHSQNTRIIKELTKISTHLRYSDINIKVNGLSIRGRNEMCLNEVLLSLKLNPRESMAVCSDLRKNRSCKFFLNLIKKRDQYDNLINIAPEIFNKPVDAEDLIKFCMDKKLCPYFLSKFLLKDMKLIICNYQWLFNPFIRKFKFLSFNRIIKKKLIRFPENI</sequence>
<dbReference type="InterPro" id="IPR006554">
    <property type="entry name" value="Helicase-like_DEXD_c2"/>
</dbReference>
<dbReference type="EMBL" id="BARU01009259">
    <property type="protein sequence ID" value="GAH34645.1"/>
    <property type="molecule type" value="Genomic_DNA"/>
</dbReference>
<organism evidence="5">
    <name type="scientific">marine sediment metagenome</name>
    <dbReference type="NCBI Taxonomy" id="412755"/>
    <lineage>
        <taxon>unclassified sequences</taxon>
        <taxon>metagenomes</taxon>
        <taxon>ecological metagenomes</taxon>
    </lineage>
</organism>
<dbReference type="Pfam" id="PF06733">
    <property type="entry name" value="DEAD_2"/>
    <property type="match status" value="1"/>
</dbReference>
<accession>X1FQ41</accession>